<dbReference type="PANTHER" id="PTHR36529">
    <property type="entry name" value="SLL1095 PROTEIN"/>
    <property type="match status" value="1"/>
</dbReference>
<keyword evidence="1" id="KW-0808">Transferase</keyword>
<proteinExistence type="predicted"/>
<keyword evidence="2" id="KW-1185">Reference proteome</keyword>
<accession>A0A4Z1BM68</accession>
<dbReference type="GO" id="GO:0016740">
    <property type="term" value="F:transferase activity"/>
    <property type="evidence" value="ECO:0007669"/>
    <property type="project" value="UniProtKB-KW"/>
</dbReference>
<dbReference type="InterPro" id="IPR018641">
    <property type="entry name" value="Trfase_1_rSAM/seldom-assoc"/>
</dbReference>
<dbReference type="Pfam" id="PF09837">
    <property type="entry name" value="DUF2064"/>
    <property type="match status" value="1"/>
</dbReference>
<dbReference type="SUPFAM" id="SSF53448">
    <property type="entry name" value="Nucleotide-diphospho-sugar transferases"/>
    <property type="match status" value="1"/>
</dbReference>
<dbReference type="Gene3D" id="3.90.550.10">
    <property type="entry name" value="Spore Coat Polysaccharide Biosynthesis Protein SpsA, Chain A"/>
    <property type="match status" value="1"/>
</dbReference>
<gene>
    <name evidence="1" type="ORF">E5Q11_17020</name>
</gene>
<reference evidence="1 2" key="1">
    <citation type="submission" date="2019-04" db="EMBL/GenBank/DDBJ databases">
        <authorList>
            <person name="Park S."/>
            <person name="Yoon J.-H."/>
        </authorList>
    </citation>
    <scope>NUCLEOTIDE SEQUENCE [LARGE SCALE GENOMIC DNA]</scope>
    <source>
        <strain evidence="1 2">HJM-18</strain>
    </source>
</reference>
<dbReference type="RefSeq" id="WP_135804653.1">
    <property type="nucleotide sequence ID" value="NZ_SRPF01000009.1"/>
</dbReference>
<dbReference type="AlphaFoldDB" id="A0A4Z1BM68"/>
<name>A0A4Z1BM68_9GAMM</name>
<protein>
    <submittedName>
        <fullName evidence="1">Glycosyltransferase</fullName>
    </submittedName>
</protein>
<dbReference type="EMBL" id="SRPF01000009">
    <property type="protein sequence ID" value="TGN37957.1"/>
    <property type="molecule type" value="Genomic_DNA"/>
</dbReference>
<organism evidence="1 2">
    <name type="scientific">Marinobacter confluentis</name>
    <dbReference type="NCBI Taxonomy" id="1697557"/>
    <lineage>
        <taxon>Bacteria</taxon>
        <taxon>Pseudomonadati</taxon>
        <taxon>Pseudomonadota</taxon>
        <taxon>Gammaproteobacteria</taxon>
        <taxon>Pseudomonadales</taxon>
        <taxon>Marinobacteraceae</taxon>
        <taxon>Marinobacter</taxon>
    </lineage>
</organism>
<evidence type="ECO:0000313" key="2">
    <source>
        <dbReference type="Proteomes" id="UP000298325"/>
    </source>
</evidence>
<dbReference type="OrthoDB" id="9798250at2"/>
<dbReference type="NCBIfam" id="TIGR04282">
    <property type="entry name" value="glyco_like_cofC"/>
    <property type="match status" value="1"/>
</dbReference>
<dbReference type="InterPro" id="IPR029044">
    <property type="entry name" value="Nucleotide-diphossugar_trans"/>
</dbReference>
<dbReference type="Proteomes" id="UP000298325">
    <property type="component" value="Unassembled WGS sequence"/>
</dbReference>
<dbReference type="PANTHER" id="PTHR36529:SF1">
    <property type="entry name" value="GLYCOSYLTRANSFERASE"/>
    <property type="match status" value="1"/>
</dbReference>
<comment type="caution">
    <text evidence="1">The sequence shown here is derived from an EMBL/GenBank/DDBJ whole genome shotgun (WGS) entry which is preliminary data.</text>
</comment>
<sequence>MQTRSANLAVVMQFAKWPEAGRVKTRLMPELGEQGALEAHIILSLAVLNQLSASDCEVRFFWDRDLPAAPLAASPIIERIEALGLKQGIQRGKVLGERMETALAQGLAEFPKALIVGSDCPSVDAGYVHQALEALDRADVVLGPSDDGGYVLIGARTHLAGMLADVSWGTDRALADTLRRLEAVGLSCEQLPPRWDVDEPGDWQRFTREFPAYRSPA</sequence>
<evidence type="ECO:0000313" key="1">
    <source>
        <dbReference type="EMBL" id="TGN37957.1"/>
    </source>
</evidence>